<dbReference type="EMBL" id="JAWDGP010000929">
    <property type="protein sequence ID" value="KAK3796105.1"/>
    <property type="molecule type" value="Genomic_DNA"/>
</dbReference>
<dbReference type="SUPFAM" id="SSF49899">
    <property type="entry name" value="Concanavalin A-like lectins/glucanases"/>
    <property type="match status" value="1"/>
</dbReference>
<dbReference type="AlphaFoldDB" id="A0AAE1AYQ6"/>
<dbReference type="GO" id="GO:0030246">
    <property type="term" value="F:carbohydrate binding"/>
    <property type="evidence" value="ECO:0007669"/>
    <property type="project" value="UniProtKB-UniRule"/>
</dbReference>
<dbReference type="Pfam" id="PF00337">
    <property type="entry name" value="Gal-bind_lectin"/>
    <property type="match status" value="1"/>
</dbReference>
<comment type="caution">
    <text evidence="5">The sequence shown here is derived from an EMBL/GenBank/DDBJ whole genome shotgun (WGS) entry which is preliminary data.</text>
</comment>
<evidence type="ECO:0000256" key="1">
    <source>
        <dbReference type="ARBA" id="ARBA00022734"/>
    </source>
</evidence>
<dbReference type="Gene3D" id="2.60.120.200">
    <property type="match status" value="1"/>
</dbReference>
<feature type="domain" description="Galectin" evidence="4">
    <location>
        <begin position="117"/>
        <end position="245"/>
    </location>
</feature>
<protein>
    <recommendedName>
        <fullName evidence="2">Galectin</fullName>
    </recommendedName>
</protein>
<evidence type="ECO:0000313" key="6">
    <source>
        <dbReference type="Proteomes" id="UP001283361"/>
    </source>
</evidence>
<evidence type="ECO:0000313" key="5">
    <source>
        <dbReference type="EMBL" id="KAK3796105.1"/>
    </source>
</evidence>
<gene>
    <name evidence="5" type="ORF">RRG08_009543</name>
</gene>
<keyword evidence="6" id="KW-1185">Reference proteome</keyword>
<dbReference type="InterPro" id="IPR001079">
    <property type="entry name" value="Galectin_CRD"/>
</dbReference>
<dbReference type="InterPro" id="IPR013320">
    <property type="entry name" value="ConA-like_dom_sf"/>
</dbReference>
<dbReference type="PROSITE" id="PS51304">
    <property type="entry name" value="GALECTIN"/>
    <property type="match status" value="1"/>
</dbReference>
<sequence length="245" mass="27687">MDVGSLLTQPKLCILVYFTWSLTRLCESSSTCPIFTRVFSFHTGLSTRGQCNTISGDTIFCSLSCGKQLLCKLVYVTNCDTSGQCTCIYCNQLLGVDFSIINVHFYLQTQEIGADTSRVDLPGGLIVGQPLLIKVTLEDSTVNLNFMSSATEGPFMTEISFDKRAVSSRWRQGWFWGQTDSSMPYFNFTIGQELSIFCVVTPTYYDLYFDKVLFKRFFHKLSIGNVKYFEVSGRMGQSKIVSFHR</sequence>
<reference evidence="5" key="1">
    <citation type="journal article" date="2023" name="G3 (Bethesda)">
        <title>A reference genome for the long-term kleptoplast-retaining sea slug Elysia crispata morphotype clarki.</title>
        <authorList>
            <person name="Eastman K.E."/>
            <person name="Pendleton A.L."/>
            <person name="Shaikh M.A."/>
            <person name="Suttiyut T."/>
            <person name="Ogas R."/>
            <person name="Tomko P."/>
            <person name="Gavelis G."/>
            <person name="Widhalm J.R."/>
            <person name="Wisecaver J.H."/>
        </authorList>
    </citation>
    <scope>NUCLEOTIDE SEQUENCE</scope>
    <source>
        <strain evidence="5">ECLA1</strain>
    </source>
</reference>
<feature type="chain" id="PRO_5042261887" description="Galectin" evidence="3">
    <location>
        <begin position="29"/>
        <end position="245"/>
    </location>
</feature>
<keyword evidence="3" id="KW-0732">Signal</keyword>
<feature type="signal peptide" evidence="3">
    <location>
        <begin position="1"/>
        <end position="28"/>
    </location>
</feature>
<name>A0AAE1AYQ6_9GAST</name>
<proteinExistence type="predicted"/>
<evidence type="ECO:0000256" key="2">
    <source>
        <dbReference type="RuleBase" id="RU102079"/>
    </source>
</evidence>
<dbReference type="Proteomes" id="UP001283361">
    <property type="component" value="Unassembled WGS sequence"/>
</dbReference>
<accession>A0AAE1AYQ6</accession>
<evidence type="ECO:0000256" key="3">
    <source>
        <dbReference type="SAM" id="SignalP"/>
    </source>
</evidence>
<dbReference type="SMART" id="SM00908">
    <property type="entry name" value="Gal-bind_lectin"/>
    <property type="match status" value="1"/>
</dbReference>
<evidence type="ECO:0000259" key="4">
    <source>
        <dbReference type="PROSITE" id="PS51304"/>
    </source>
</evidence>
<organism evidence="5 6">
    <name type="scientific">Elysia crispata</name>
    <name type="common">lettuce slug</name>
    <dbReference type="NCBI Taxonomy" id="231223"/>
    <lineage>
        <taxon>Eukaryota</taxon>
        <taxon>Metazoa</taxon>
        <taxon>Spiralia</taxon>
        <taxon>Lophotrochozoa</taxon>
        <taxon>Mollusca</taxon>
        <taxon>Gastropoda</taxon>
        <taxon>Heterobranchia</taxon>
        <taxon>Euthyneura</taxon>
        <taxon>Panpulmonata</taxon>
        <taxon>Sacoglossa</taxon>
        <taxon>Placobranchoidea</taxon>
        <taxon>Plakobranchidae</taxon>
        <taxon>Elysia</taxon>
    </lineage>
</organism>
<keyword evidence="1 2" id="KW-0430">Lectin</keyword>